<keyword evidence="1" id="KW-0677">Repeat</keyword>
<evidence type="ECO:0000313" key="4">
    <source>
        <dbReference type="Proteomes" id="UP000750711"/>
    </source>
</evidence>
<feature type="non-terminal residue" evidence="3">
    <location>
        <position position="257"/>
    </location>
</feature>
<dbReference type="InterPro" id="IPR056884">
    <property type="entry name" value="NPHP3-like_N"/>
</dbReference>
<organism evidence="3 4">
    <name type="scientific">Trichoglossum hirsutum</name>
    <dbReference type="NCBI Taxonomy" id="265104"/>
    <lineage>
        <taxon>Eukaryota</taxon>
        <taxon>Fungi</taxon>
        <taxon>Dikarya</taxon>
        <taxon>Ascomycota</taxon>
        <taxon>Pezizomycotina</taxon>
        <taxon>Geoglossomycetes</taxon>
        <taxon>Geoglossales</taxon>
        <taxon>Geoglossaceae</taxon>
        <taxon>Trichoglossum</taxon>
    </lineage>
</organism>
<keyword evidence="4" id="KW-1185">Reference proteome</keyword>
<evidence type="ECO:0000259" key="2">
    <source>
        <dbReference type="Pfam" id="PF24883"/>
    </source>
</evidence>
<protein>
    <recommendedName>
        <fullName evidence="2">Nephrocystin 3-like N-terminal domain-containing protein</fullName>
    </recommendedName>
</protein>
<dbReference type="EMBL" id="JAGHQM010002647">
    <property type="protein sequence ID" value="KAH0548311.1"/>
    <property type="molecule type" value="Genomic_DNA"/>
</dbReference>
<evidence type="ECO:0000313" key="3">
    <source>
        <dbReference type="EMBL" id="KAH0548311.1"/>
    </source>
</evidence>
<dbReference type="PANTHER" id="PTHR10039">
    <property type="entry name" value="AMELOGENIN"/>
    <property type="match status" value="1"/>
</dbReference>
<dbReference type="PANTHER" id="PTHR10039:SF16">
    <property type="entry name" value="GPI INOSITOL-DEACYLASE"/>
    <property type="match status" value="1"/>
</dbReference>
<feature type="domain" description="Nephrocystin 3-like N-terminal" evidence="2">
    <location>
        <begin position="27"/>
        <end position="190"/>
    </location>
</feature>
<sequence length="257" mass="29796">HEKIYRWLSAPDPSLNYNEALKKRQAGTGAWLIDNKQYAGWKANPDSFLWLHGIPGCGKTILSSTVVEDVLHYCDRGFNLRAVYFYFDFNDTEKQQYEKMIRSLVTQLSTQCTSMPEALELLFSSKINGKQQPMASELLVILRHMVRDLSETFIILDALDECKEREDLLSVIGEIAGWKTGKLHVLVTSRREKDIEEGIKHLVDDKNKICIQSALVNRDISSYIHERLQTDRKLRRWQNHLEAKREIEEVLMEKAEG</sequence>
<accession>A0A9P8IAT4</accession>
<evidence type="ECO:0000256" key="1">
    <source>
        <dbReference type="ARBA" id="ARBA00022737"/>
    </source>
</evidence>
<dbReference type="Gene3D" id="3.40.50.300">
    <property type="entry name" value="P-loop containing nucleotide triphosphate hydrolases"/>
    <property type="match status" value="1"/>
</dbReference>
<proteinExistence type="predicted"/>
<name>A0A9P8IAT4_9PEZI</name>
<reference evidence="3" key="1">
    <citation type="submission" date="2021-03" db="EMBL/GenBank/DDBJ databases">
        <title>Comparative genomics and phylogenomic investigation of the class Geoglossomycetes provide insights into ecological specialization and systematics.</title>
        <authorList>
            <person name="Melie T."/>
            <person name="Pirro S."/>
            <person name="Miller A.N."/>
            <person name="Quandt A."/>
        </authorList>
    </citation>
    <scope>NUCLEOTIDE SEQUENCE</scope>
    <source>
        <strain evidence="3">CAQ_001_2017</strain>
    </source>
</reference>
<dbReference type="SUPFAM" id="SSF52540">
    <property type="entry name" value="P-loop containing nucleoside triphosphate hydrolases"/>
    <property type="match status" value="1"/>
</dbReference>
<dbReference type="AlphaFoldDB" id="A0A9P8IAT4"/>
<dbReference type="InterPro" id="IPR027417">
    <property type="entry name" value="P-loop_NTPase"/>
</dbReference>
<gene>
    <name evidence="3" type="ORF">GP486_007995</name>
</gene>
<comment type="caution">
    <text evidence="3">The sequence shown here is derived from an EMBL/GenBank/DDBJ whole genome shotgun (WGS) entry which is preliminary data.</text>
</comment>
<dbReference type="Pfam" id="PF24883">
    <property type="entry name" value="NPHP3_N"/>
    <property type="match status" value="1"/>
</dbReference>
<dbReference type="Proteomes" id="UP000750711">
    <property type="component" value="Unassembled WGS sequence"/>
</dbReference>
<feature type="non-terminal residue" evidence="3">
    <location>
        <position position="1"/>
    </location>
</feature>